<reference evidence="1" key="2">
    <citation type="journal article" date="2022" name="New Phytol.">
        <title>Evolutionary transition to the ectomycorrhizal habit in the genomes of a hyperdiverse lineage of mushroom-forming fungi.</title>
        <authorList>
            <person name="Looney B."/>
            <person name="Miyauchi S."/>
            <person name="Morin E."/>
            <person name="Drula E."/>
            <person name="Courty P.E."/>
            <person name="Kohler A."/>
            <person name="Kuo A."/>
            <person name="LaButti K."/>
            <person name="Pangilinan J."/>
            <person name="Lipzen A."/>
            <person name="Riley R."/>
            <person name="Andreopoulos W."/>
            <person name="He G."/>
            <person name="Johnson J."/>
            <person name="Nolan M."/>
            <person name="Tritt A."/>
            <person name="Barry K.W."/>
            <person name="Grigoriev I.V."/>
            <person name="Nagy L.G."/>
            <person name="Hibbett D."/>
            <person name="Henrissat B."/>
            <person name="Matheny P.B."/>
            <person name="Labbe J."/>
            <person name="Martin F.M."/>
        </authorList>
    </citation>
    <scope>NUCLEOTIDE SEQUENCE</scope>
    <source>
        <strain evidence="1">EC-137</strain>
    </source>
</reference>
<accession>A0ACB8QWK1</accession>
<evidence type="ECO:0000313" key="1">
    <source>
        <dbReference type="EMBL" id="KAI0036214.1"/>
    </source>
</evidence>
<dbReference type="EMBL" id="MU273474">
    <property type="protein sequence ID" value="KAI0036214.1"/>
    <property type="molecule type" value="Genomic_DNA"/>
</dbReference>
<gene>
    <name evidence="1" type="ORF">K488DRAFT_41545</name>
</gene>
<reference evidence="1" key="1">
    <citation type="submission" date="2021-02" db="EMBL/GenBank/DDBJ databases">
        <authorList>
            <consortium name="DOE Joint Genome Institute"/>
            <person name="Ahrendt S."/>
            <person name="Looney B.P."/>
            <person name="Miyauchi S."/>
            <person name="Morin E."/>
            <person name="Drula E."/>
            <person name="Courty P.E."/>
            <person name="Chicoki N."/>
            <person name="Fauchery L."/>
            <person name="Kohler A."/>
            <person name="Kuo A."/>
            <person name="Labutti K."/>
            <person name="Pangilinan J."/>
            <person name="Lipzen A."/>
            <person name="Riley R."/>
            <person name="Andreopoulos W."/>
            <person name="He G."/>
            <person name="Johnson J."/>
            <person name="Barry K.W."/>
            <person name="Grigoriev I.V."/>
            <person name="Nagy L."/>
            <person name="Hibbett D."/>
            <person name="Henrissat B."/>
            <person name="Matheny P.B."/>
            <person name="Labbe J."/>
            <person name="Martin F."/>
        </authorList>
    </citation>
    <scope>NUCLEOTIDE SEQUENCE</scope>
    <source>
        <strain evidence="1">EC-137</strain>
    </source>
</reference>
<comment type="caution">
    <text evidence="1">The sequence shown here is derived from an EMBL/GenBank/DDBJ whole genome shotgun (WGS) entry which is preliminary data.</text>
</comment>
<evidence type="ECO:0000313" key="2">
    <source>
        <dbReference type="Proteomes" id="UP000814128"/>
    </source>
</evidence>
<protein>
    <submittedName>
        <fullName evidence="1">Uncharacterized protein</fullName>
    </submittedName>
</protein>
<sequence>MASYLPLLLSSVSTQHVPSDDTSLSTQARGQVDYLSHEWNEDDIARSWRNMTRQKNEIANGQRLENASWRTWWKQRNKLKTVSPETLNWLKDSDVTWLYGPLHTALDWSPPPKPAEDPTSVEKEHNTQDRLGLSCEPGPKKPILKHKTISELLLSALPPSYEEADLHDGADGFVEELEVAGPDQGRPPLLHTKSDTNVLKLARPQNPVRKDSPPRIIAETQEPAPDPVLGPELQRSASSDSATGSSDLNPPTKRHITFNTFVEQCIAIDSPPKQPKKPSPDTRWAQFEEEDDGSVSLLALRGCELR</sequence>
<organism evidence="1 2">
    <name type="scientific">Vararia minispora EC-137</name>
    <dbReference type="NCBI Taxonomy" id="1314806"/>
    <lineage>
        <taxon>Eukaryota</taxon>
        <taxon>Fungi</taxon>
        <taxon>Dikarya</taxon>
        <taxon>Basidiomycota</taxon>
        <taxon>Agaricomycotina</taxon>
        <taxon>Agaricomycetes</taxon>
        <taxon>Russulales</taxon>
        <taxon>Lachnocladiaceae</taxon>
        <taxon>Vararia</taxon>
    </lineage>
</organism>
<dbReference type="Proteomes" id="UP000814128">
    <property type="component" value="Unassembled WGS sequence"/>
</dbReference>
<keyword evidence="2" id="KW-1185">Reference proteome</keyword>
<proteinExistence type="predicted"/>
<name>A0ACB8QWK1_9AGAM</name>